<evidence type="ECO:0000259" key="13">
    <source>
        <dbReference type="PROSITE" id="PS51364"/>
    </source>
</evidence>
<evidence type="ECO:0000256" key="8">
    <source>
        <dbReference type="ARBA" id="ARBA00023183"/>
    </source>
</evidence>
<keyword evidence="3 10" id="KW-0245">EGF-like domain</keyword>
<evidence type="ECO:0000259" key="12">
    <source>
        <dbReference type="PROSITE" id="PS50026"/>
    </source>
</evidence>
<dbReference type="CDD" id="cd00053">
    <property type="entry name" value="EGF"/>
    <property type="match status" value="1"/>
</dbReference>
<evidence type="ECO:0000256" key="2">
    <source>
        <dbReference type="ARBA" id="ARBA00022530"/>
    </source>
</evidence>
<dbReference type="GO" id="GO:0019838">
    <property type="term" value="F:growth factor binding"/>
    <property type="evidence" value="ECO:0007669"/>
    <property type="project" value="UniProtKB-KW"/>
</dbReference>
<dbReference type="SMART" id="SM00181">
    <property type="entry name" value="EGF"/>
    <property type="match status" value="2"/>
</dbReference>
<dbReference type="FunFam" id="2.10.25.10:FF:000046">
    <property type="entry name" value="Latent-transforming growth factor beta-binding protein 1 isoform x2"/>
    <property type="match status" value="1"/>
</dbReference>
<proteinExistence type="inferred from homology"/>
<reference evidence="14" key="2">
    <citation type="submission" date="2025-08" db="UniProtKB">
        <authorList>
            <consortium name="Ensembl"/>
        </authorList>
    </citation>
    <scope>IDENTIFICATION</scope>
</reference>
<evidence type="ECO:0000256" key="10">
    <source>
        <dbReference type="PROSITE-ProRule" id="PRU00076"/>
    </source>
</evidence>
<evidence type="ECO:0000313" key="15">
    <source>
        <dbReference type="Proteomes" id="UP000291020"/>
    </source>
</evidence>
<dbReference type="PROSITE" id="PS51364">
    <property type="entry name" value="TB"/>
    <property type="match status" value="1"/>
</dbReference>
<keyword evidence="5" id="KW-0677">Repeat</keyword>
<keyword evidence="6" id="KW-1015">Disulfide bond</keyword>
<reference evidence="15" key="1">
    <citation type="journal article" date="2017" name="PLoS ONE">
        <title>The Agassiz's desert tortoise genome provides a resource for the conservation of a threatened species.</title>
        <authorList>
            <person name="Tollis M."/>
            <person name="DeNardo D.F."/>
            <person name="Cornelius J.A."/>
            <person name="Dolby G.A."/>
            <person name="Edwards T."/>
            <person name="Henen B.T."/>
            <person name="Karl A.E."/>
            <person name="Murphy R.W."/>
            <person name="Kusumi K."/>
        </authorList>
    </citation>
    <scope>NUCLEOTIDE SEQUENCE [LARGE SCALE GENOMIC DNA]</scope>
</reference>
<dbReference type="InterPro" id="IPR049883">
    <property type="entry name" value="NOTCH1_EGF-like"/>
</dbReference>
<dbReference type="InterPro" id="IPR018097">
    <property type="entry name" value="EGF_Ca-bd_CS"/>
</dbReference>
<dbReference type="InterPro" id="IPR036773">
    <property type="entry name" value="TB_dom_sf"/>
</dbReference>
<dbReference type="SUPFAM" id="SSF57184">
    <property type="entry name" value="Growth factor receptor domain"/>
    <property type="match status" value="1"/>
</dbReference>
<dbReference type="InterPro" id="IPR050751">
    <property type="entry name" value="ECM_structural_protein"/>
</dbReference>
<evidence type="ECO:0000256" key="7">
    <source>
        <dbReference type="ARBA" id="ARBA00023180"/>
    </source>
</evidence>
<evidence type="ECO:0000256" key="9">
    <source>
        <dbReference type="ARBA" id="ARBA00038081"/>
    </source>
</evidence>
<dbReference type="InterPro" id="IPR000742">
    <property type="entry name" value="EGF"/>
</dbReference>
<feature type="domain" description="TB" evidence="13">
    <location>
        <begin position="64"/>
        <end position="117"/>
    </location>
</feature>
<dbReference type="PANTHER" id="PTHR24034">
    <property type="entry name" value="EGF-LIKE DOMAIN-CONTAINING PROTEIN"/>
    <property type="match status" value="1"/>
</dbReference>
<keyword evidence="4" id="KW-0732">Signal</keyword>
<dbReference type="InterPro" id="IPR000152">
    <property type="entry name" value="EGF-type_Asp/Asn_hydroxyl_site"/>
</dbReference>
<feature type="region of interest" description="Disordered" evidence="11">
    <location>
        <begin position="207"/>
        <end position="254"/>
    </location>
</feature>
<dbReference type="Gene3D" id="3.90.290.10">
    <property type="entry name" value="TGF-beta binding (TB) domain"/>
    <property type="match status" value="1"/>
</dbReference>
<dbReference type="GO" id="GO:0005509">
    <property type="term" value="F:calcium ion binding"/>
    <property type="evidence" value="ECO:0007669"/>
    <property type="project" value="InterPro"/>
</dbReference>
<keyword evidence="2" id="KW-0964">Secreted</keyword>
<dbReference type="STRING" id="38772.ENSGAGP00000008050"/>
<dbReference type="InterPro" id="IPR001881">
    <property type="entry name" value="EGF-like_Ca-bd_dom"/>
</dbReference>
<feature type="compositionally biased region" description="Basic and acidic residues" evidence="11">
    <location>
        <begin position="207"/>
        <end position="221"/>
    </location>
</feature>
<dbReference type="PROSITE" id="PS50026">
    <property type="entry name" value="EGF_3"/>
    <property type="match status" value="2"/>
</dbReference>
<dbReference type="Gene3D" id="2.10.25.10">
    <property type="entry name" value="Laminin"/>
    <property type="match status" value="2"/>
</dbReference>
<keyword evidence="7" id="KW-0325">Glycoprotein</keyword>
<dbReference type="FunFam" id="2.10.25.10:FF:000056">
    <property type="entry name" value="Latent-transforming growth factor beta-binding protein 3 isoform 2"/>
    <property type="match status" value="1"/>
</dbReference>
<name>A0A452H0P0_9SAUR</name>
<evidence type="ECO:0000313" key="14">
    <source>
        <dbReference type="Ensembl" id="ENSGAGP00000008050.1"/>
    </source>
</evidence>
<feature type="domain" description="EGF-like" evidence="12">
    <location>
        <begin position="266"/>
        <end position="302"/>
    </location>
</feature>
<dbReference type="CDD" id="cd00054">
    <property type="entry name" value="EGF_CA"/>
    <property type="match status" value="1"/>
</dbReference>
<dbReference type="Pfam" id="PF00008">
    <property type="entry name" value="EGF"/>
    <property type="match status" value="1"/>
</dbReference>
<dbReference type="AlphaFoldDB" id="A0A452H0P0"/>
<dbReference type="Proteomes" id="UP000291020">
    <property type="component" value="Unassembled WGS sequence"/>
</dbReference>
<accession>A0A452H0P0</accession>
<feature type="domain" description="EGF-like" evidence="12">
    <location>
        <begin position="307"/>
        <end position="347"/>
    </location>
</feature>
<dbReference type="InterPro" id="IPR009030">
    <property type="entry name" value="Growth_fac_rcpt_cys_sf"/>
</dbReference>
<dbReference type="SMART" id="SM00179">
    <property type="entry name" value="EGF_CA"/>
    <property type="match status" value="2"/>
</dbReference>
<evidence type="ECO:0000256" key="5">
    <source>
        <dbReference type="ARBA" id="ARBA00022737"/>
    </source>
</evidence>
<comment type="caution">
    <text evidence="10">Lacks conserved residue(s) required for the propagation of feature annotation.</text>
</comment>
<evidence type="ECO:0000256" key="1">
    <source>
        <dbReference type="ARBA" id="ARBA00004498"/>
    </source>
</evidence>
<keyword evidence="2" id="KW-0272">Extracellular matrix</keyword>
<dbReference type="PANTHER" id="PTHR24034:SF204">
    <property type="entry name" value="ADHESION G PROTEIN-COUPLED RECEPTOR E1"/>
    <property type="match status" value="1"/>
</dbReference>
<evidence type="ECO:0000256" key="3">
    <source>
        <dbReference type="ARBA" id="ARBA00022536"/>
    </source>
</evidence>
<evidence type="ECO:0000256" key="4">
    <source>
        <dbReference type="ARBA" id="ARBA00022729"/>
    </source>
</evidence>
<evidence type="ECO:0008006" key="16">
    <source>
        <dbReference type="Google" id="ProtNLM"/>
    </source>
</evidence>
<protein>
    <recommendedName>
        <fullName evidence="16">Latent transforming growth factor beta binding protein 4</fullName>
    </recommendedName>
</protein>
<dbReference type="Pfam" id="PF07645">
    <property type="entry name" value="EGF_CA"/>
    <property type="match status" value="1"/>
</dbReference>
<keyword evidence="15" id="KW-1185">Reference proteome</keyword>
<dbReference type="PROSITE" id="PS01187">
    <property type="entry name" value="EGF_CA"/>
    <property type="match status" value="1"/>
</dbReference>
<organism evidence="14 15">
    <name type="scientific">Gopherus agassizii</name>
    <name type="common">Agassiz's desert tortoise</name>
    <dbReference type="NCBI Taxonomy" id="38772"/>
    <lineage>
        <taxon>Eukaryota</taxon>
        <taxon>Metazoa</taxon>
        <taxon>Chordata</taxon>
        <taxon>Craniata</taxon>
        <taxon>Vertebrata</taxon>
        <taxon>Euteleostomi</taxon>
        <taxon>Archelosauria</taxon>
        <taxon>Testudinata</taxon>
        <taxon>Testudines</taxon>
        <taxon>Cryptodira</taxon>
        <taxon>Durocryptodira</taxon>
        <taxon>Testudinoidea</taxon>
        <taxon>Testudinidae</taxon>
        <taxon>Gopherus</taxon>
    </lineage>
</organism>
<comment type="subcellular location">
    <subcellularLocation>
        <location evidence="1">Secreted</location>
        <location evidence="1">Extracellular space</location>
        <location evidence="1">Extracellular matrix</location>
    </subcellularLocation>
</comment>
<reference evidence="14" key="3">
    <citation type="submission" date="2025-09" db="UniProtKB">
        <authorList>
            <consortium name="Ensembl"/>
        </authorList>
    </citation>
    <scope>IDENTIFICATION</scope>
</reference>
<comment type="similarity">
    <text evidence="9">Belongs to the LTBP family.</text>
</comment>
<dbReference type="InterPro" id="IPR017878">
    <property type="entry name" value="TB_dom"/>
</dbReference>
<sequence length="357" mass="39150">MEQHCQACALSPTCTHSLHTTVCLTCSITPTCTHSSHAHGTVRLTHSVTHTHHTLVSPPDENQAVCWQEVGPDLVCSRPRLDRQVTYTECCCLYGEAWGMDCALCPARDSDDFEALCNVLRPPSYGPARPGLGLPYEYGPEFVPSYGLPYGPELFTSSAARGPQPGLRPDYDPYALGGYTGRRDSLYGPPTYEAGDFEDLAYVDARPEEPPAPYRRPDSPRIYRPRSPPDPEPDPAWHYPPQPASPFPEQLGQASETHTERFEGLRAEECGVLNGCENGQCVRVPHGFTCRCDPGFRLDTAHMACLDIDECAEAEGPPALCLNGRCLNTDGSYRCLCPRGYVLSQPPPSCVPARPRA</sequence>
<dbReference type="Pfam" id="PF00683">
    <property type="entry name" value="TB"/>
    <property type="match status" value="1"/>
</dbReference>
<dbReference type="PROSITE" id="PS00010">
    <property type="entry name" value="ASX_HYDROXYL"/>
    <property type="match status" value="1"/>
</dbReference>
<dbReference type="Ensembl" id="ENSGAGT00000009273.1">
    <property type="protein sequence ID" value="ENSGAGP00000008050.1"/>
    <property type="gene ID" value="ENSGAGG00000006401.1"/>
</dbReference>
<keyword evidence="8" id="KW-0340">Growth factor binding</keyword>
<evidence type="ECO:0000256" key="11">
    <source>
        <dbReference type="SAM" id="MobiDB-lite"/>
    </source>
</evidence>
<evidence type="ECO:0000256" key="6">
    <source>
        <dbReference type="ARBA" id="ARBA00023157"/>
    </source>
</evidence>
<dbReference type="FunFam" id="3.90.290.10:FF:000004">
    <property type="entry name" value="latent-transforming growth factor beta-binding protein 1 isoform X1"/>
    <property type="match status" value="1"/>
</dbReference>
<dbReference type="SUPFAM" id="SSF57581">
    <property type="entry name" value="TB module/8-cys domain"/>
    <property type="match status" value="1"/>
</dbReference>